<dbReference type="InterPro" id="IPR058766">
    <property type="entry name" value="HHH_XRCC3_RAD51B"/>
</dbReference>
<dbReference type="PROSITE" id="PS50162">
    <property type="entry name" value="RECA_2"/>
    <property type="match status" value="1"/>
</dbReference>
<accession>A0ABM0MKL9</accession>
<dbReference type="Pfam" id="PF08423">
    <property type="entry name" value="Rad51"/>
    <property type="match status" value="1"/>
</dbReference>
<evidence type="ECO:0000313" key="8">
    <source>
        <dbReference type="Proteomes" id="UP000694865"/>
    </source>
</evidence>
<evidence type="ECO:0000313" key="9">
    <source>
        <dbReference type="RefSeq" id="XP_006820560.1"/>
    </source>
</evidence>
<keyword evidence="4" id="KW-0238">DNA-binding</keyword>
<dbReference type="InterPro" id="IPR020588">
    <property type="entry name" value="RecA_ATP-bd"/>
</dbReference>
<sequence length="251" mass="27817">MANRKVKRLKLDSIIIKKLEKHNVSTCKDVLNKTFLELLKITGVSYSQVNTVLQTASISCAPKPISALDLLQQAEEEAAFMTTSFKQLDEILHGGLPTSSITEIAGPAGCGKTQLSILYCVEALFSASTDGKDASVIYIDTEGAFSAERLVEIAQCRYPDHFSTNEALIHLTNHLFIYLETTCSSLLKRFHSLEEEIIQNRVKLIIVDSIASLVRKEFDSSLSGNFIHRSNILGKQAIHLKYLAKSFNIPV</sequence>
<evidence type="ECO:0000256" key="3">
    <source>
        <dbReference type="ARBA" id="ARBA00022763"/>
    </source>
</evidence>
<reference evidence="9" key="1">
    <citation type="submission" date="2025-08" db="UniProtKB">
        <authorList>
            <consortium name="RefSeq"/>
        </authorList>
    </citation>
    <scope>IDENTIFICATION</scope>
    <source>
        <tissue evidence="9">Testes</tissue>
    </source>
</reference>
<dbReference type="RefSeq" id="XP_006820560.1">
    <property type="nucleotide sequence ID" value="XM_006820497.1"/>
</dbReference>
<dbReference type="SUPFAM" id="SSF52540">
    <property type="entry name" value="P-loop containing nucleoside triphosphate hydrolases"/>
    <property type="match status" value="1"/>
</dbReference>
<dbReference type="Proteomes" id="UP000694865">
    <property type="component" value="Unplaced"/>
</dbReference>
<keyword evidence="6" id="KW-0539">Nucleus</keyword>
<feature type="non-terminal residue" evidence="9">
    <location>
        <position position="251"/>
    </location>
</feature>
<dbReference type="PANTHER" id="PTHR46456">
    <property type="entry name" value="DNA REPAIR PROTEIN RAD51 HOMOLOG 2"/>
    <property type="match status" value="1"/>
</dbReference>
<comment type="subcellular location">
    <subcellularLocation>
        <location evidence="1">Nucleus</location>
    </subcellularLocation>
</comment>
<dbReference type="InterPro" id="IPR027417">
    <property type="entry name" value="P-loop_NTPase"/>
</dbReference>
<keyword evidence="3" id="KW-0227">DNA damage</keyword>
<dbReference type="PANTHER" id="PTHR46456:SF1">
    <property type="entry name" value="DNA REPAIR PROTEIN RAD51 HOMOLOG 2"/>
    <property type="match status" value="1"/>
</dbReference>
<dbReference type="InterPro" id="IPR030548">
    <property type="entry name" value="RAD51B"/>
</dbReference>
<keyword evidence="8" id="KW-1185">Reference proteome</keyword>
<evidence type="ECO:0000256" key="2">
    <source>
        <dbReference type="ARBA" id="ARBA00007095"/>
    </source>
</evidence>
<protein>
    <submittedName>
        <fullName evidence="9">DNA repair protein RAD51 homolog 2-like</fullName>
    </submittedName>
</protein>
<gene>
    <name evidence="9" type="primary">LOC102808232</name>
</gene>
<dbReference type="Pfam" id="PF26169">
    <property type="entry name" value="HHH_XRCC3_RpoA"/>
    <property type="match status" value="1"/>
</dbReference>
<keyword evidence="5" id="KW-0233">DNA recombination</keyword>
<evidence type="ECO:0000256" key="5">
    <source>
        <dbReference type="ARBA" id="ARBA00023172"/>
    </source>
</evidence>
<evidence type="ECO:0000259" key="7">
    <source>
        <dbReference type="PROSITE" id="PS50162"/>
    </source>
</evidence>
<evidence type="ECO:0000256" key="1">
    <source>
        <dbReference type="ARBA" id="ARBA00004123"/>
    </source>
</evidence>
<name>A0ABM0MKL9_SACKO</name>
<feature type="domain" description="RecA family profile 1" evidence="7">
    <location>
        <begin position="77"/>
        <end position="251"/>
    </location>
</feature>
<dbReference type="GeneID" id="102808232"/>
<dbReference type="InterPro" id="IPR013632">
    <property type="entry name" value="Rad51_C"/>
</dbReference>
<evidence type="ECO:0000256" key="4">
    <source>
        <dbReference type="ARBA" id="ARBA00023125"/>
    </source>
</evidence>
<proteinExistence type="inferred from homology"/>
<dbReference type="Gene3D" id="3.40.50.300">
    <property type="entry name" value="P-loop containing nucleotide triphosphate hydrolases"/>
    <property type="match status" value="1"/>
</dbReference>
<organism evidence="8 9">
    <name type="scientific">Saccoglossus kowalevskii</name>
    <name type="common">Acorn worm</name>
    <dbReference type="NCBI Taxonomy" id="10224"/>
    <lineage>
        <taxon>Eukaryota</taxon>
        <taxon>Metazoa</taxon>
        <taxon>Hemichordata</taxon>
        <taxon>Enteropneusta</taxon>
        <taxon>Harrimaniidae</taxon>
        <taxon>Saccoglossus</taxon>
    </lineage>
</organism>
<comment type="similarity">
    <text evidence="2">Belongs to the RecA family. RAD51 subfamily.</text>
</comment>
<evidence type="ECO:0000256" key="6">
    <source>
        <dbReference type="ARBA" id="ARBA00023242"/>
    </source>
</evidence>